<feature type="domain" description="Activator of Hsp90 ATPase AHSA1-like N-terminal" evidence="7">
    <location>
        <begin position="443"/>
        <end position="588"/>
    </location>
</feature>
<dbReference type="PaxDb" id="35128-Thaps10847"/>
<evidence type="ECO:0000313" key="8">
    <source>
        <dbReference type="EMBL" id="ACI64265.1"/>
    </source>
</evidence>
<dbReference type="Gene3D" id="3.15.10.20">
    <property type="entry name" value="Activator of Hsp90 ATPase Aha1, N-terminal domain"/>
    <property type="match status" value="1"/>
</dbReference>
<evidence type="ECO:0000259" key="7">
    <source>
        <dbReference type="SMART" id="SM01000"/>
    </source>
</evidence>
<dbReference type="KEGG" id="tps:THAPS_10847"/>
<feature type="compositionally biased region" description="Acidic residues" evidence="6">
    <location>
        <begin position="53"/>
        <end position="71"/>
    </location>
</feature>
<dbReference type="InterPro" id="IPR036338">
    <property type="entry name" value="Aha1"/>
</dbReference>
<dbReference type="InterPro" id="IPR050754">
    <property type="entry name" value="FKBP4/5/8-like"/>
</dbReference>
<feature type="compositionally biased region" description="Low complexity" evidence="6">
    <location>
        <begin position="72"/>
        <end position="81"/>
    </location>
</feature>
<feature type="region of interest" description="Disordered" evidence="6">
    <location>
        <begin position="308"/>
        <end position="361"/>
    </location>
</feature>
<dbReference type="Proteomes" id="UP000001449">
    <property type="component" value="Chromosome 18"/>
</dbReference>
<dbReference type="SMART" id="SM01000">
    <property type="entry name" value="Aha1_N"/>
    <property type="match status" value="1"/>
</dbReference>
<dbReference type="InParanoid" id="B5YLN9"/>
<dbReference type="SUPFAM" id="SSF103111">
    <property type="entry name" value="Activator of Hsp90 ATPase, Aha1"/>
    <property type="match status" value="1"/>
</dbReference>
<dbReference type="AlphaFoldDB" id="B5YLN9"/>
<dbReference type="GO" id="GO:0003755">
    <property type="term" value="F:peptidyl-prolyl cis-trans isomerase activity"/>
    <property type="evidence" value="ECO:0007669"/>
    <property type="project" value="UniProtKB-EC"/>
</dbReference>
<sequence length="590" mass="65085">MADETTLADMNITDASSGATAEPTSGDGASAAADGDDVPMTDAPSDVALDTNDANEPDPATDDTPMDEEDSSASSSDTISNDSDESADADSPITDPSALLLAAISHKESGNAAFKSSNYIEATRSYRKGTTILKPLNKNNTGDEQVKGLLITLQTNLSMVCYKQEKYKMSRDVAAKALEIDGENVKALYRRAMACRALGDVDGAKVDLKLAYKLEPTNVAVKKELVLLKKSLEEYKANERERLKKAFSKSGSLLYQDKEADEAKKAKEKEEKERAAKAALEERKKQWEDECVRRMSLEEEAISFEDWEKERKQKEEEEQKARDRAKKEEEDRKRKERKAAREAEKRNAKSNADEDSDDDELTEKELAMLRGYKKTSDGRTTSYFTREQTDHEKELIGCIKPKRLDESATASSNGSGNNTPTPLSQSTSSVGSAWNQAGTTWEEKDTTEWCKQCLKSCLLDATAAHHSGREDATTYIAVVKGVDTLTGDASVALAGGKKRYIYDFHASLKYEILNDGDEVIASGSLKLPDINSATTAEEELDVDVLVWKKAPVDNNEGGIKVVDVEECRRMLVGDVRKSVLRYVEKFNANF</sequence>
<dbReference type="RefSeq" id="XP_002295548.1">
    <property type="nucleotide sequence ID" value="XM_002295512.1"/>
</dbReference>
<comment type="similarity">
    <text evidence="2">Belongs to the AHA1 family.</text>
</comment>
<evidence type="ECO:0000256" key="5">
    <source>
        <dbReference type="ARBA" id="ARBA00023235"/>
    </source>
</evidence>
<dbReference type="Pfam" id="PF09229">
    <property type="entry name" value="Aha1_N"/>
    <property type="match status" value="1"/>
</dbReference>
<dbReference type="GO" id="GO:0051087">
    <property type="term" value="F:protein-folding chaperone binding"/>
    <property type="evidence" value="ECO:0007669"/>
    <property type="project" value="InterPro"/>
</dbReference>
<feature type="region of interest" description="Disordered" evidence="6">
    <location>
        <begin position="1"/>
        <end position="93"/>
    </location>
</feature>
<reference evidence="8 9" key="2">
    <citation type="journal article" date="2008" name="Nature">
        <title>The Phaeodactylum genome reveals the evolutionary history of diatom genomes.</title>
        <authorList>
            <person name="Bowler C."/>
            <person name="Allen A.E."/>
            <person name="Badger J.H."/>
            <person name="Grimwood J."/>
            <person name="Jabbari K."/>
            <person name="Kuo A."/>
            <person name="Maheswari U."/>
            <person name="Martens C."/>
            <person name="Maumus F."/>
            <person name="Otillar R.P."/>
            <person name="Rayko E."/>
            <person name="Salamov A."/>
            <person name="Vandepoele K."/>
            <person name="Beszteri B."/>
            <person name="Gruber A."/>
            <person name="Heijde M."/>
            <person name="Katinka M."/>
            <person name="Mock T."/>
            <person name="Valentin K."/>
            <person name="Verret F."/>
            <person name="Berges J.A."/>
            <person name="Brownlee C."/>
            <person name="Cadoret J.P."/>
            <person name="Chiovitti A."/>
            <person name="Choi C.J."/>
            <person name="Coesel S."/>
            <person name="De Martino A."/>
            <person name="Detter J.C."/>
            <person name="Durkin C."/>
            <person name="Falciatore A."/>
            <person name="Fournet J."/>
            <person name="Haruta M."/>
            <person name="Huysman M.J."/>
            <person name="Jenkins B.D."/>
            <person name="Jiroutova K."/>
            <person name="Jorgensen R.E."/>
            <person name="Joubert Y."/>
            <person name="Kaplan A."/>
            <person name="Kroger N."/>
            <person name="Kroth P.G."/>
            <person name="La Roche J."/>
            <person name="Lindquist E."/>
            <person name="Lommer M."/>
            <person name="Martin-Jezequel V."/>
            <person name="Lopez P.J."/>
            <person name="Lucas S."/>
            <person name="Mangogna M."/>
            <person name="McGinnis K."/>
            <person name="Medlin L.K."/>
            <person name="Montsant A."/>
            <person name="Oudot-Le Secq M.P."/>
            <person name="Napoli C."/>
            <person name="Obornik M."/>
            <person name="Parker M.S."/>
            <person name="Petit J.L."/>
            <person name="Porcel B.M."/>
            <person name="Poulsen N."/>
            <person name="Robison M."/>
            <person name="Rychlewski L."/>
            <person name="Rynearson T.A."/>
            <person name="Schmutz J."/>
            <person name="Shapiro H."/>
            <person name="Siaut M."/>
            <person name="Stanley M."/>
            <person name="Sussman M.R."/>
            <person name="Taylor A.R."/>
            <person name="Vardi A."/>
            <person name="von Dassow P."/>
            <person name="Vyverman W."/>
            <person name="Willis A."/>
            <person name="Wyrwicz L.S."/>
            <person name="Rokhsar D.S."/>
            <person name="Weissenbach J."/>
            <person name="Armbrust E.V."/>
            <person name="Green B.R."/>
            <person name="Van de Peer Y."/>
            <person name="Grigoriev I.V."/>
        </authorList>
    </citation>
    <scope>NUCLEOTIDE SEQUENCE [LARGE SCALE GENOMIC DNA]</scope>
    <source>
        <strain evidence="8 9">CCMP1335</strain>
    </source>
</reference>
<keyword evidence="5" id="KW-0413">Isomerase</keyword>
<protein>
    <recommendedName>
        <fullName evidence="3">peptidylprolyl isomerase</fullName>
        <ecNumber evidence="3">5.2.1.8</ecNumber>
    </recommendedName>
</protein>
<comment type="catalytic activity">
    <reaction evidence="1">
        <text>[protein]-peptidylproline (omega=180) = [protein]-peptidylproline (omega=0)</text>
        <dbReference type="Rhea" id="RHEA:16237"/>
        <dbReference type="Rhea" id="RHEA-COMP:10747"/>
        <dbReference type="Rhea" id="RHEA-COMP:10748"/>
        <dbReference type="ChEBI" id="CHEBI:83833"/>
        <dbReference type="ChEBI" id="CHEBI:83834"/>
        <dbReference type="EC" id="5.2.1.8"/>
    </reaction>
</comment>
<accession>B5YLN9</accession>
<dbReference type="InterPro" id="IPR011990">
    <property type="entry name" value="TPR-like_helical_dom_sf"/>
</dbReference>
<evidence type="ECO:0000256" key="2">
    <source>
        <dbReference type="ARBA" id="ARBA00006817"/>
    </source>
</evidence>
<evidence type="ECO:0000256" key="1">
    <source>
        <dbReference type="ARBA" id="ARBA00000971"/>
    </source>
</evidence>
<feature type="compositionally biased region" description="Low complexity" evidence="6">
    <location>
        <begin position="407"/>
        <end position="422"/>
    </location>
</feature>
<dbReference type="STRING" id="35128.B5YLN9"/>
<evidence type="ECO:0000256" key="3">
    <source>
        <dbReference type="ARBA" id="ARBA00013194"/>
    </source>
</evidence>
<name>B5YLN9_THAPS</name>
<dbReference type="OMA" id="NMSICYS"/>
<dbReference type="InterPro" id="IPR019734">
    <property type="entry name" value="TPR_rpt"/>
</dbReference>
<dbReference type="InterPro" id="IPR015310">
    <property type="entry name" value="AHSA1-like_N"/>
</dbReference>
<dbReference type="Gene3D" id="1.25.40.10">
    <property type="entry name" value="Tetratricopeptide repeat domain"/>
    <property type="match status" value="1"/>
</dbReference>
<dbReference type="PANTHER" id="PTHR46512">
    <property type="entry name" value="PEPTIDYLPROLYL ISOMERASE"/>
    <property type="match status" value="1"/>
</dbReference>
<dbReference type="SMART" id="SM00028">
    <property type="entry name" value="TPR"/>
    <property type="match status" value="3"/>
</dbReference>
<proteinExistence type="inferred from homology"/>
<dbReference type="eggNOG" id="KOG0543">
    <property type="taxonomic scope" value="Eukaryota"/>
</dbReference>
<keyword evidence="4" id="KW-0697">Rotamase</keyword>
<feature type="region of interest" description="Disordered" evidence="6">
    <location>
        <begin position="394"/>
        <end position="440"/>
    </location>
</feature>
<dbReference type="GeneID" id="7444249"/>
<dbReference type="EC" id="5.2.1.8" evidence="3"/>
<dbReference type="EMBL" id="CP001159">
    <property type="protein sequence ID" value="ACI64265.1"/>
    <property type="molecule type" value="Genomic_DNA"/>
</dbReference>
<reference evidence="8 9" key="1">
    <citation type="journal article" date="2004" name="Science">
        <title>The genome of the diatom Thalassiosira pseudonana: ecology, evolution, and metabolism.</title>
        <authorList>
            <person name="Armbrust E.V."/>
            <person name="Berges J.A."/>
            <person name="Bowler C."/>
            <person name="Green B.R."/>
            <person name="Martinez D."/>
            <person name="Putnam N.H."/>
            <person name="Zhou S."/>
            <person name="Allen A.E."/>
            <person name="Apt K.E."/>
            <person name="Bechner M."/>
            <person name="Brzezinski M.A."/>
            <person name="Chaal B.K."/>
            <person name="Chiovitti A."/>
            <person name="Davis A.K."/>
            <person name="Demarest M.S."/>
            <person name="Detter J.C."/>
            <person name="Glavina T."/>
            <person name="Goodstein D."/>
            <person name="Hadi M.Z."/>
            <person name="Hellsten U."/>
            <person name="Hildebrand M."/>
            <person name="Jenkins B.D."/>
            <person name="Jurka J."/>
            <person name="Kapitonov V.V."/>
            <person name="Kroger N."/>
            <person name="Lau W.W."/>
            <person name="Lane T.W."/>
            <person name="Larimer F.W."/>
            <person name="Lippmeier J.C."/>
            <person name="Lucas S."/>
            <person name="Medina M."/>
            <person name="Montsant A."/>
            <person name="Obornik M."/>
            <person name="Parker M.S."/>
            <person name="Palenik B."/>
            <person name="Pazour G.J."/>
            <person name="Richardson P.M."/>
            <person name="Rynearson T.A."/>
            <person name="Saito M.A."/>
            <person name="Schwartz D.C."/>
            <person name="Thamatrakoln K."/>
            <person name="Valentin K."/>
            <person name="Vardi A."/>
            <person name="Wilkerson F.P."/>
            <person name="Rokhsar D.S."/>
        </authorList>
    </citation>
    <scope>NUCLEOTIDE SEQUENCE [LARGE SCALE GENOMIC DNA]</scope>
    <source>
        <strain evidence="8 9">CCMP1335</strain>
    </source>
</reference>
<evidence type="ECO:0000256" key="6">
    <source>
        <dbReference type="SAM" id="MobiDB-lite"/>
    </source>
</evidence>
<organism evidence="8 9">
    <name type="scientific">Thalassiosira pseudonana</name>
    <name type="common">Marine diatom</name>
    <name type="synonym">Cyclotella nana</name>
    <dbReference type="NCBI Taxonomy" id="35128"/>
    <lineage>
        <taxon>Eukaryota</taxon>
        <taxon>Sar</taxon>
        <taxon>Stramenopiles</taxon>
        <taxon>Ochrophyta</taxon>
        <taxon>Bacillariophyta</taxon>
        <taxon>Coscinodiscophyceae</taxon>
        <taxon>Thalassiosirophycidae</taxon>
        <taxon>Thalassiosirales</taxon>
        <taxon>Thalassiosiraceae</taxon>
        <taxon>Thalassiosira</taxon>
    </lineage>
</organism>
<dbReference type="HOGENOM" id="CLU_487899_0_0_1"/>
<gene>
    <name evidence="8" type="ORF">THAPS_10847</name>
</gene>
<evidence type="ECO:0000256" key="4">
    <source>
        <dbReference type="ARBA" id="ARBA00023110"/>
    </source>
</evidence>
<dbReference type="SUPFAM" id="SSF48452">
    <property type="entry name" value="TPR-like"/>
    <property type="match status" value="1"/>
</dbReference>
<dbReference type="GO" id="GO:0001671">
    <property type="term" value="F:ATPase activator activity"/>
    <property type="evidence" value="ECO:0007669"/>
    <property type="project" value="InterPro"/>
</dbReference>
<dbReference type="PANTHER" id="PTHR46512:SF9">
    <property type="entry name" value="PEPTIDYLPROLYL ISOMERASE"/>
    <property type="match status" value="1"/>
</dbReference>
<feature type="compositionally biased region" description="Basic and acidic residues" evidence="6">
    <location>
        <begin position="308"/>
        <end position="347"/>
    </location>
</feature>
<feature type="compositionally biased region" description="Polar residues" evidence="6">
    <location>
        <begin position="423"/>
        <end position="439"/>
    </location>
</feature>
<keyword evidence="9" id="KW-1185">Reference proteome</keyword>
<evidence type="ECO:0000313" key="9">
    <source>
        <dbReference type="Proteomes" id="UP000001449"/>
    </source>
</evidence>
<feature type="compositionally biased region" description="Polar residues" evidence="6">
    <location>
        <begin position="13"/>
        <end position="23"/>
    </location>
</feature>